<evidence type="ECO:0000259" key="4">
    <source>
        <dbReference type="Pfam" id="PF00150"/>
    </source>
</evidence>
<keyword evidence="2 3" id="KW-0326">Glycosidase</keyword>
<dbReference type="GO" id="GO:0009251">
    <property type="term" value="P:glucan catabolic process"/>
    <property type="evidence" value="ECO:0007669"/>
    <property type="project" value="TreeGrafter"/>
</dbReference>
<name>A0A926HNL1_9FIRM</name>
<evidence type="ECO:0000256" key="2">
    <source>
        <dbReference type="ARBA" id="ARBA00023295"/>
    </source>
</evidence>
<feature type="domain" description="Glycoside hydrolase family 5" evidence="4">
    <location>
        <begin position="91"/>
        <end position="334"/>
    </location>
</feature>
<evidence type="ECO:0000256" key="3">
    <source>
        <dbReference type="RuleBase" id="RU361153"/>
    </source>
</evidence>
<evidence type="ECO:0000256" key="1">
    <source>
        <dbReference type="ARBA" id="ARBA00022801"/>
    </source>
</evidence>
<evidence type="ECO:0000313" key="6">
    <source>
        <dbReference type="Proteomes" id="UP000654279"/>
    </source>
</evidence>
<dbReference type="EMBL" id="JACRSO010000004">
    <property type="protein sequence ID" value="MBC8529775.1"/>
    <property type="molecule type" value="Genomic_DNA"/>
</dbReference>
<dbReference type="Gene3D" id="3.20.20.80">
    <property type="entry name" value="Glycosidases"/>
    <property type="match status" value="1"/>
</dbReference>
<dbReference type="SUPFAM" id="SSF51445">
    <property type="entry name" value="(Trans)glycosidases"/>
    <property type="match status" value="1"/>
</dbReference>
<proteinExistence type="inferred from homology"/>
<protein>
    <submittedName>
        <fullName evidence="5">Cellulase family glycosylhydrolase</fullName>
    </submittedName>
</protein>
<organism evidence="5 6">
    <name type="scientific">Luoshenia tenuis</name>
    <dbReference type="NCBI Taxonomy" id="2763654"/>
    <lineage>
        <taxon>Bacteria</taxon>
        <taxon>Bacillati</taxon>
        <taxon>Bacillota</taxon>
        <taxon>Clostridia</taxon>
        <taxon>Christensenellales</taxon>
        <taxon>Christensenellaceae</taxon>
        <taxon>Luoshenia</taxon>
    </lineage>
</organism>
<dbReference type="PANTHER" id="PTHR31297:SF13">
    <property type="entry name" value="PUTATIVE-RELATED"/>
    <property type="match status" value="1"/>
</dbReference>
<dbReference type="PANTHER" id="PTHR31297">
    <property type="entry name" value="GLUCAN ENDO-1,6-BETA-GLUCOSIDASE B"/>
    <property type="match status" value="1"/>
</dbReference>
<sequence>MANCFSRQRVEGFLHTQGRIMVNGKGEEVILRGWGMGNWNNPEGFMVGGTNGLQDWGEDFRLPGRMDRARSMSATIAELCGSAYRDGFWPRWYRNYLGEKDIAQVAEDGYNSIRLPLCAWAFLPEEPGYNWNEDSFAMLDQILDWCEQYRIYAILDLHAAPGGQSGIACDDGLDNVPHMFEAENYERTIRLWEELASRYKDRWIVGGYDLLNEPLSPPQWDYLLPQLSRFYDELIARIRKIDRRHMLSIEGHRFSSRLEIFDQDMDPECHNWCIHVHCYGASPEPGSMMGYLAKSAELNVPVWLGETNGSNDWMATFFEMHVQYHIGFNMWCFKVADQPGISHHGYGFPLPEDWALVRDYCEGGTKPSFEKSQAIFDQLLENVKLENCRRIDLESDKHILRRPGIAIPAVSYDPVPGRGLSFDGGYAYGNLFDFRLADGMHIMPEPGYVAPDKPHWTQFMKKKPGRDHRAPWRSRLLLGLRDGSFACYTIRDVAQPCPLALDYYADEEAELLVEIPGCPERAVLLAPSTDKPQRIELGTIPEGEAVQVKLTVASGRARLQNIRFGC</sequence>
<gene>
    <name evidence="5" type="ORF">H8699_10075</name>
</gene>
<comment type="caution">
    <text evidence="5">The sequence shown here is derived from an EMBL/GenBank/DDBJ whole genome shotgun (WGS) entry which is preliminary data.</text>
</comment>
<dbReference type="InterPro" id="IPR050386">
    <property type="entry name" value="Glycosyl_hydrolase_5"/>
</dbReference>
<dbReference type="GO" id="GO:0005576">
    <property type="term" value="C:extracellular region"/>
    <property type="evidence" value="ECO:0007669"/>
    <property type="project" value="TreeGrafter"/>
</dbReference>
<keyword evidence="1 3" id="KW-0378">Hydrolase</keyword>
<dbReference type="GO" id="GO:0009986">
    <property type="term" value="C:cell surface"/>
    <property type="evidence" value="ECO:0007669"/>
    <property type="project" value="TreeGrafter"/>
</dbReference>
<dbReference type="AlphaFoldDB" id="A0A926HNL1"/>
<evidence type="ECO:0000313" key="5">
    <source>
        <dbReference type="EMBL" id="MBC8529775.1"/>
    </source>
</evidence>
<keyword evidence="6" id="KW-1185">Reference proteome</keyword>
<dbReference type="RefSeq" id="WP_249285590.1">
    <property type="nucleotide sequence ID" value="NZ_JACRSO010000004.1"/>
</dbReference>
<reference evidence="5" key="1">
    <citation type="submission" date="2020-08" db="EMBL/GenBank/DDBJ databases">
        <title>Genome public.</title>
        <authorList>
            <person name="Liu C."/>
            <person name="Sun Q."/>
        </authorList>
    </citation>
    <scope>NUCLEOTIDE SEQUENCE</scope>
    <source>
        <strain evidence="5">NSJ-44</strain>
    </source>
</reference>
<dbReference type="GO" id="GO:0008422">
    <property type="term" value="F:beta-glucosidase activity"/>
    <property type="evidence" value="ECO:0007669"/>
    <property type="project" value="TreeGrafter"/>
</dbReference>
<dbReference type="InterPro" id="IPR017853">
    <property type="entry name" value="GH"/>
</dbReference>
<dbReference type="Proteomes" id="UP000654279">
    <property type="component" value="Unassembled WGS sequence"/>
</dbReference>
<accession>A0A926HNL1</accession>
<dbReference type="InterPro" id="IPR001547">
    <property type="entry name" value="Glyco_hydro_5"/>
</dbReference>
<dbReference type="Pfam" id="PF00150">
    <property type="entry name" value="Cellulase"/>
    <property type="match status" value="1"/>
</dbReference>
<comment type="similarity">
    <text evidence="3">Belongs to the glycosyl hydrolase 5 (cellulase A) family.</text>
</comment>